<evidence type="ECO:0000256" key="2">
    <source>
        <dbReference type="ARBA" id="ARBA00013856"/>
    </source>
</evidence>
<keyword evidence="15" id="KW-1185">Reference proteome</keyword>
<keyword evidence="7 11" id="KW-0694">RNA-binding</keyword>
<organism evidence="14 15">
    <name type="scientific">Caerostris extrusa</name>
    <name type="common">Bark spider</name>
    <name type="synonym">Caerostris bankana</name>
    <dbReference type="NCBI Taxonomy" id="172846"/>
    <lineage>
        <taxon>Eukaryota</taxon>
        <taxon>Metazoa</taxon>
        <taxon>Ecdysozoa</taxon>
        <taxon>Arthropoda</taxon>
        <taxon>Chelicerata</taxon>
        <taxon>Arachnida</taxon>
        <taxon>Araneae</taxon>
        <taxon>Araneomorphae</taxon>
        <taxon>Entelegynae</taxon>
        <taxon>Araneoidea</taxon>
        <taxon>Araneidae</taxon>
        <taxon>Caerostris</taxon>
    </lineage>
</organism>
<evidence type="ECO:0000259" key="13">
    <source>
        <dbReference type="PROSITE" id="PS50102"/>
    </source>
</evidence>
<dbReference type="InterPro" id="IPR035979">
    <property type="entry name" value="RBD_domain_sf"/>
</dbReference>
<dbReference type="AlphaFoldDB" id="A0AAV4RES3"/>
<dbReference type="GO" id="GO:0003743">
    <property type="term" value="F:translation initiation factor activity"/>
    <property type="evidence" value="ECO:0007669"/>
    <property type="project" value="UniProtKB-KW"/>
</dbReference>
<comment type="subcellular location">
    <subcellularLocation>
        <location evidence="1">Cytoplasm</location>
        <location evidence="1">Perinuclear region</location>
    </subcellularLocation>
</comment>
<reference evidence="14 15" key="1">
    <citation type="submission" date="2021-06" db="EMBL/GenBank/DDBJ databases">
        <title>Caerostris extrusa draft genome.</title>
        <authorList>
            <person name="Kono N."/>
            <person name="Arakawa K."/>
        </authorList>
    </citation>
    <scope>NUCLEOTIDE SEQUENCE [LARGE SCALE GENOMIC DNA]</scope>
</reference>
<accession>A0AAV4RES3</accession>
<keyword evidence="5 14" id="KW-0396">Initiation factor</keyword>
<dbReference type="FunFam" id="3.30.70.330:FF:000414">
    <property type="entry name" value="Eukaryotic translation initiation factor 4H"/>
    <property type="match status" value="1"/>
</dbReference>
<dbReference type="Pfam" id="PF00076">
    <property type="entry name" value="RRM_1"/>
    <property type="match status" value="1"/>
</dbReference>
<evidence type="ECO:0000256" key="6">
    <source>
        <dbReference type="ARBA" id="ARBA00022553"/>
    </source>
</evidence>
<keyword evidence="8" id="KW-0648">Protein biosynthesis</keyword>
<comment type="function">
    <text evidence="10">Stimulates the RNA helicase activity of EIF4A in the translation initiation complex. Binds weakly mRNA.</text>
</comment>
<dbReference type="InterPro" id="IPR012677">
    <property type="entry name" value="Nucleotide-bd_a/b_plait_sf"/>
</dbReference>
<dbReference type="PANTHER" id="PTHR23236:SF11">
    <property type="entry name" value="EUKARYOTIC TRANSLATION INITIATION FACTOR 4H"/>
    <property type="match status" value="1"/>
</dbReference>
<dbReference type="GO" id="GO:0048471">
    <property type="term" value="C:perinuclear region of cytoplasm"/>
    <property type="evidence" value="ECO:0007669"/>
    <property type="project" value="UniProtKB-SubCell"/>
</dbReference>
<feature type="region of interest" description="Disordered" evidence="12">
    <location>
        <begin position="129"/>
        <end position="250"/>
    </location>
</feature>
<gene>
    <name evidence="14" type="primary">EIF4H</name>
    <name evidence="14" type="ORF">CEXT_316641</name>
</gene>
<evidence type="ECO:0000313" key="14">
    <source>
        <dbReference type="EMBL" id="GIY20473.1"/>
    </source>
</evidence>
<evidence type="ECO:0000313" key="15">
    <source>
        <dbReference type="Proteomes" id="UP001054945"/>
    </source>
</evidence>
<dbReference type="GO" id="GO:0003723">
    <property type="term" value="F:RNA binding"/>
    <property type="evidence" value="ECO:0007669"/>
    <property type="project" value="UniProtKB-UniRule"/>
</dbReference>
<dbReference type="SMART" id="SM00360">
    <property type="entry name" value="RRM"/>
    <property type="match status" value="1"/>
</dbReference>
<protein>
    <recommendedName>
        <fullName evidence="2">Eukaryotic translation initiation factor 4H</fullName>
    </recommendedName>
</protein>
<dbReference type="CDD" id="cd12401">
    <property type="entry name" value="RRM_eIF4H"/>
    <property type="match status" value="1"/>
</dbReference>
<dbReference type="Proteomes" id="UP001054945">
    <property type="component" value="Unassembled WGS sequence"/>
</dbReference>
<dbReference type="SUPFAM" id="SSF54928">
    <property type="entry name" value="RNA-binding domain, RBD"/>
    <property type="match status" value="1"/>
</dbReference>
<keyword evidence="9" id="KW-0007">Acetylation</keyword>
<proteinExistence type="predicted"/>
<dbReference type="Gene3D" id="3.30.70.330">
    <property type="match status" value="1"/>
</dbReference>
<feature type="compositionally biased region" description="Basic and acidic residues" evidence="12">
    <location>
        <begin position="172"/>
        <end position="193"/>
    </location>
</feature>
<evidence type="ECO:0000256" key="3">
    <source>
        <dbReference type="ARBA" id="ARBA00022481"/>
    </source>
</evidence>
<feature type="compositionally biased region" description="Basic and acidic residues" evidence="12">
    <location>
        <begin position="224"/>
        <end position="238"/>
    </location>
</feature>
<sequence length="250" mass="27637">MARRYDHSSRQDGSTRPLPTEPPYTLYVGNLPQGIVQGDVEEIFKGLRVTSTRLVRDKETDRFKGYCYVEFDDLESLKQGLDYDGAVAEGRSLRIDIADGKKSDRGGGFRGGRGGPVLNLLHIPLGFDRSTPGRGKFNESNRRGAGNFRSGGYNDREPDRGRGSGNFGRPPAIRDNKPSTPEFKEPASDEAAARPRLKLLPRSVKTPVNAVADTSNRSSIFGEAKPRDEKVFPEKKEDEPDTESPRNGLK</sequence>
<feature type="region of interest" description="Disordered" evidence="12">
    <location>
        <begin position="1"/>
        <end position="23"/>
    </location>
</feature>
<keyword evidence="6" id="KW-0597">Phosphoprotein</keyword>
<dbReference type="InterPro" id="IPR034229">
    <property type="entry name" value="eIF4H_RRM"/>
</dbReference>
<feature type="domain" description="RRM" evidence="13">
    <location>
        <begin position="24"/>
        <end position="100"/>
    </location>
</feature>
<evidence type="ECO:0000256" key="1">
    <source>
        <dbReference type="ARBA" id="ARBA00004556"/>
    </source>
</evidence>
<dbReference type="PANTHER" id="PTHR23236">
    <property type="entry name" value="EUKARYOTIC TRANSLATION INITIATION FACTOR 4B/4H"/>
    <property type="match status" value="1"/>
</dbReference>
<evidence type="ECO:0000256" key="7">
    <source>
        <dbReference type="ARBA" id="ARBA00022884"/>
    </source>
</evidence>
<evidence type="ECO:0000256" key="8">
    <source>
        <dbReference type="ARBA" id="ARBA00022917"/>
    </source>
</evidence>
<comment type="caution">
    <text evidence="14">The sequence shown here is derived from an EMBL/GenBank/DDBJ whole genome shotgun (WGS) entry which is preliminary data.</text>
</comment>
<feature type="compositionally biased region" description="Basic and acidic residues" evidence="12">
    <location>
        <begin position="1"/>
        <end position="10"/>
    </location>
</feature>
<evidence type="ECO:0000256" key="9">
    <source>
        <dbReference type="ARBA" id="ARBA00022990"/>
    </source>
</evidence>
<name>A0AAV4RES3_CAEEX</name>
<keyword evidence="3" id="KW-0488">Methylation</keyword>
<evidence type="ECO:0000256" key="11">
    <source>
        <dbReference type="PROSITE-ProRule" id="PRU00176"/>
    </source>
</evidence>
<evidence type="ECO:0000256" key="4">
    <source>
        <dbReference type="ARBA" id="ARBA00022490"/>
    </source>
</evidence>
<dbReference type="PROSITE" id="PS50102">
    <property type="entry name" value="RRM"/>
    <property type="match status" value="1"/>
</dbReference>
<evidence type="ECO:0000256" key="10">
    <source>
        <dbReference type="ARBA" id="ARBA00025462"/>
    </source>
</evidence>
<evidence type="ECO:0000256" key="5">
    <source>
        <dbReference type="ARBA" id="ARBA00022540"/>
    </source>
</evidence>
<dbReference type="EMBL" id="BPLR01007890">
    <property type="protein sequence ID" value="GIY20473.1"/>
    <property type="molecule type" value="Genomic_DNA"/>
</dbReference>
<evidence type="ECO:0000256" key="12">
    <source>
        <dbReference type="SAM" id="MobiDB-lite"/>
    </source>
</evidence>
<dbReference type="InterPro" id="IPR000504">
    <property type="entry name" value="RRM_dom"/>
</dbReference>
<keyword evidence="4" id="KW-0963">Cytoplasm</keyword>